<keyword evidence="14" id="KW-1185">Reference proteome</keyword>
<dbReference type="InterPro" id="IPR020598">
    <property type="entry name" value="rRNA_Ade_methylase_Trfase_N"/>
</dbReference>
<dbReference type="InterPro" id="IPR020596">
    <property type="entry name" value="rRNA_Ade_Mease_Trfase_CS"/>
</dbReference>
<dbReference type="GO" id="GO:0005730">
    <property type="term" value="C:nucleolus"/>
    <property type="evidence" value="ECO:0007669"/>
    <property type="project" value="TreeGrafter"/>
</dbReference>
<feature type="compositionally biased region" description="Basic and acidic residues" evidence="11">
    <location>
        <begin position="63"/>
        <end position="77"/>
    </location>
</feature>
<dbReference type="SUPFAM" id="SSF53335">
    <property type="entry name" value="S-adenosyl-L-methionine-dependent methyltransferases"/>
    <property type="match status" value="1"/>
</dbReference>
<keyword evidence="3 9" id="KW-0489">Methyltransferase</keyword>
<feature type="binding site" evidence="9">
    <location>
        <position position="189"/>
    </location>
    <ligand>
        <name>S-adenosyl-L-methionine</name>
        <dbReference type="ChEBI" id="CHEBI:59789"/>
    </ligand>
</feature>
<dbReference type="SMART" id="SM00650">
    <property type="entry name" value="rADc"/>
    <property type="match status" value="1"/>
</dbReference>
<comment type="catalytic activity">
    <reaction evidence="7">
        <text>adenosine(1779)/adenosine(1780) in 18S rRNA + 4 S-adenosyl-L-methionine = N(6)-dimethyladenosine(1779)/N(6)-dimethyladenosine(1780) in 18S rRNA + 4 S-adenosyl-L-homocysteine + 4 H(+)</text>
        <dbReference type="Rhea" id="RHEA:42780"/>
        <dbReference type="Rhea" id="RHEA-COMP:10234"/>
        <dbReference type="Rhea" id="RHEA-COMP:10236"/>
        <dbReference type="ChEBI" id="CHEBI:15378"/>
        <dbReference type="ChEBI" id="CHEBI:57856"/>
        <dbReference type="ChEBI" id="CHEBI:59789"/>
        <dbReference type="ChEBI" id="CHEBI:74411"/>
        <dbReference type="ChEBI" id="CHEBI:74493"/>
        <dbReference type="EC" id="2.1.1.183"/>
    </reaction>
</comment>
<dbReference type="CDD" id="cd02440">
    <property type="entry name" value="AdoMet_MTases"/>
    <property type="match status" value="1"/>
</dbReference>
<evidence type="ECO:0000256" key="2">
    <source>
        <dbReference type="ARBA" id="ARBA00022552"/>
    </source>
</evidence>
<keyword evidence="6 9" id="KW-0694">RNA-binding</keyword>
<proteinExistence type="inferred from homology"/>
<evidence type="ECO:0000256" key="9">
    <source>
        <dbReference type="PROSITE-ProRule" id="PRU01026"/>
    </source>
</evidence>
<feature type="binding site" evidence="9">
    <location>
        <position position="173"/>
    </location>
    <ligand>
        <name>S-adenosyl-L-methionine</name>
        <dbReference type="ChEBI" id="CHEBI:59789"/>
    </ligand>
</feature>
<dbReference type="Gene3D" id="1.10.8.480">
    <property type="match status" value="1"/>
</dbReference>
<feature type="region of interest" description="Disordered" evidence="11">
    <location>
        <begin position="351"/>
        <end position="380"/>
    </location>
</feature>
<feature type="binding site" evidence="9">
    <location>
        <position position="145"/>
    </location>
    <ligand>
        <name>S-adenosyl-L-methionine</name>
        <dbReference type="ChEBI" id="CHEBI:59789"/>
    </ligand>
</feature>
<dbReference type="PANTHER" id="PTHR11727">
    <property type="entry name" value="DIMETHYLADENOSINE TRANSFERASE"/>
    <property type="match status" value="1"/>
</dbReference>
<evidence type="ECO:0000256" key="4">
    <source>
        <dbReference type="ARBA" id="ARBA00022679"/>
    </source>
</evidence>
<accession>A0AAE0NVH8</accession>
<dbReference type="EMBL" id="JAUTDP010000016">
    <property type="protein sequence ID" value="KAK3388414.1"/>
    <property type="molecule type" value="Genomic_DNA"/>
</dbReference>
<feature type="region of interest" description="Disordered" evidence="11">
    <location>
        <begin position="57"/>
        <end position="80"/>
    </location>
</feature>
<feature type="domain" description="Ribosomal RNA adenine methylase transferase N-terminal" evidence="12">
    <location>
        <begin position="104"/>
        <end position="274"/>
    </location>
</feature>
<evidence type="ECO:0000256" key="8">
    <source>
        <dbReference type="ARBA" id="ARBA00061109"/>
    </source>
</evidence>
<comment type="caution">
    <text evidence="13">The sequence shown here is derived from an EMBL/GenBank/DDBJ whole genome shotgun (WGS) entry which is preliminary data.</text>
</comment>
<feature type="binding site" evidence="9">
    <location>
        <position position="124"/>
    </location>
    <ligand>
        <name>S-adenosyl-L-methionine</name>
        <dbReference type="ChEBI" id="CHEBI:59789"/>
    </ligand>
</feature>
<comment type="similarity">
    <text evidence="8 9 10">Belongs to the class I-like SAM-binding methyltransferase superfamily. rRNA adenine N(6)-methyltransferase family.</text>
</comment>
<evidence type="ECO:0000313" key="14">
    <source>
        <dbReference type="Proteomes" id="UP001281003"/>
    </source>
</evidence>
<gene>
    <name evidence="13" type="ORF">B0T20DRAFT_484529</name>
</gene>
<protein>
    <recommendedName>
        <fullName evidence="10">rRNA adenine N(6)-methyltransferase</fullName>
        <ecNumber evidence="10">2.1.1.-</ecNumber>
    </recommendedName>
</protein>
<dbReference type="InterPro" id="IPR029063">
    <property type="entry name" value="SAM-dependent_MTases_sf"/>
</dbReference>
<dbReference type="PROSITE" id="PS01131">
    <property type="entry name" value="RRNA_A_DIMETH"/>
    <property type="match status" value="1"/>
</dbReference>
<evidence type="ECO:0000313" key="13">
    <source>
        <dbReference type="EMBL" id="KAK3388414.1"/>
    </source>
</evidence>
<evidence type="ECO:0000256" key="6">
    <source>
        <dbReference type="ARBA" id="ARBA00022884"/>
    </source>
</evidence>
<keyword evidence="4 9" id="KW-0808">Transferase</keyword>
<dbReference type="AlphaFoldDB" id="A0AAE0NVH8"/>
<feature type="binding site" evidence="9">
    <location>
        <position position="97"/>
    </location>
    <ligand>
        <name>S-adenosyl-L-methionine</name>
        <dbReference type="ChEBI" id="CHEBI:59789"/>
    </ligand>
</feature>
<name>A0AAE0NVH8_SORBR</name>
<dbReference type="GO" id="GO:0003723">
    <property type="term" value="F:RNA binding"/>
    <property type="evidence" value="ECO:0007669"/>
    <property type="project" value="UniProtKB-UniRule"/>
</dbReference>
<evidence type="ECO:0000256" key="11">
    <source>
        <dbReference type="SAM" id="MobiDB-lite"/>
    </source>
</evidence>
<dbReference type="EC" id="2.1.1.-" evidence="10"/>
<dbReference type="InterPro" id="IPR001737">
    <property type="entry name" value="KsgA/Erm"/>
</dbReference>
<reference evidence="13" key="1">
    <citation type="journal article" date="2023" name="Mol. Phylogenet. Evol.">
        <title>Genome-scale phylogeny and comparative genomics of the fungal order Sordariales.</title>
        <authorList>
            <person name="Hensen N."/>
            <person name="Bonometti L."/>
            <person name="Westerberg I."/>
            <person name="Brannstrom I.O."/>
            <person name="Guillou S."/>
            <person name="Cros-Aarteil S."/>
            <person name="Calhoun S."/>
            <person name="Haridas S."/>
            <person name="Kuo A."/>
            <person name="Mondo S."/>
            <person name="Pangilinan J."/>
            <person name="Riley R."/>
            <person name="LaButti K."/>
            <person name="Andreopoulos B."/>
            <person name="Lipzen A."/>
            <person name="Chen C."/>
            <person name="Yan M."/>
            <person name="Daum C."/>
            <person name="Ng V."/>
            <person name="Clum A."/>
            <person name="Steindorff A."/>
            <person name="Ohm R.A."/>
            <person name="Martin F."/>
            <person name="Silar P."/>
            <person name="Natvig D.O."/>
            <person name="Lalanne C."/>
            <person name="Gautier V."/>
            <person name="Ament-Velasquez S.L."/>
            <person name="Kruys A."/>
            <person name="Hutchinson M.I."/>
            <person name="Powell A.J."/>
            <person name="Barry K."/>
            <person name="Miller A.N."/>
            <person name="Grigoriev I.V."/>
            <person name="Debuchy R."/>
            <person name="Gladieux P."/>
            <person name="Hiltunen Thoren M."/>
            <person name="Johannesson H."/>
        </authorList>
    </citation>
    <scope>NUCLEOTIDE SEQUENCE</scope>
    <source>
        <strain evidence="13">FGSC 1904</strain>
    </source>
</reference>
<dbReference type="FunFam" id="3.40.50.150:FF:000007">
    <property type="entry name" value="rRNA adenine N(6)-methyltransferase"/>
    <property type="match status" value="1"/>
</dbReference>
<feature type="binding site" evidence="9">
    <location>
        <position position="99"/>
    </location>
    <ligand>
        <name>S-adenosyl-L-methionine</name>
        <dbReference type="ChEBI" id="CHEBI:59789"/>
    </ligand>
</feature>
<keyword evidence="2 10" id="KW-0698">rRNA processing</keyword>
<dbReference type="InterPro" id="IPR011530">
    <property type="entry name" value="rRNA_adenine_dimethylase"/>
</dbReference>
<dbReference type="NCBIfam" id="TIGR00755">
    <property type="entry name" value="ksgA"/>
    <property type="match status" value="1"/>
</dbReference>
<keyword evidence="5 9" id="KW-0949">S-adenosyl-L-methionine</keyword>
<evidence type="ECO:0000256" key="5">
    <source>
        <dbReference type="ARBA" id="ARBA00022691"/>
    </source>
</evidence>
<dbReference type="Proteomes" id="UP001281003">
    <property type="component" value="Unassembled WGS sequence"/>
</dbReference>
<dbReference type="PROSITE" id="PS51689">
    <property type="entry name" value="SAM_RNA_A_N6_MT"/>
    <property type="match status" value="1"/>
</dbReference>
<sequence length="453" mass="50217">MSARVRRTQAQALPSSSLLVIDRNDEPSLLPPSHPGLSLVRPQSRFPFLSIDYRQHHAQGSKGTEKVRGGNPYDRKGAGGKATNTNIFKFDKDYGQHILKNPGISDAIVDKAFLKPTDVVVEVGPGTGNITVRALEKAKKVIAIELDPRMGAEVTKRVQGTPLAKKLEVILGDVIKMPEMPPCDALISNTPYQISSPLIFKMLAMPNPPRVAVLMFQREFAKRLVARPGDALYSRLSVNVNFWATCKHIMKVGKQNFKPPPKVESDVVRIEPLIGSARPNIAFEEFDGLLRIAFNRKNKTLYAGFNQKEVLNMCERNYKVYCTLNNIPIDESLASAADLAAAGASNDAMDVEMDEDDNDNDDNEENNDDDEAMEEDEDEDMPVFFKEQNDANAAKDAKTPSKNPKSKVALIVKAKLNKVLTSTGLADKRARQCDQNDFLKLLLAFHEEGIHFS</sequence>
<evidence type="ECO:0000256" key="7">
    <source>
        <dbReference type="ARBA" id="ARBA00049478"/>
    </source>
</evidence>
<evidence type="ECO:0000256" key="3">
    <source>
        <dbReference type="ARBA" id="ARBA00022603"/>
    </source>
</evidence>
<dbReference type="GO" id="GO:0052909">
    <property type="term" value="F:18S rRNA (adenine(1779)-N(6)/adenine(1780)-N(6))-dimethyltransferase activity"/>
    <property type="evidence" value="ECO:0007669"/>
    <property type="project" value="UniProtKB-EC"/>
</dbReference>
<evidence type="ECO:0000256" key="1">
    <source>
        <dbReference type="ARBA" id="ARBA00002977"/>
    </source>
</evidence>
<comment type="function">
    <text evidence="1">Specifically dimethylates two adjacent adenosines in the loop of a conserved hairpin near the 3'-end of 18S rRNA in the 40S particle.</text>
</comment>
<evidence type="ECO:0000259" key="12">
    <source>
        <dbReference type="SMART" id="SM00650"/>
    </source>
</evidence>
<dbReference type="Gene3D" id="3.40.50.150">
    <property type="entry name" value="Vaccinia Virus protein VP39"/>
    <property type="match status" value="1"/>
</dbReference>
<organism evidence="13 14">
    <name type="scientific">Sordaria brevicollis</name>
    <dbReference type="NCBI Taxonomy" id="83679"/>
    <lineage>
        <taxon>Eukaryota</taxon>
        <taxon>Fungi</taxon>
        <taxon>Dikarya</taxon>
        <taxon>Ascomycota</taxon>
        <taxon>Pezizomycotina</taxon>
        <taxon>Sordariomycetes</taxon>
        <taxon>Sordariomycetidae</taxon>
        <taxon>Sordariales</taxon>
        <taxon>Sordariaceae</taxon>
        <taxon>Sordaria</taxon>
    </lineage>
</organism>
<dbReference type="Pfam" id="PF00398">
    <property type="entry name" value="RrnaAD"/>
    <property type="match status" value="1"/>
</dbReference>
<reference evidence="13" key="2">
    <citation type="submission" date="2023-07" db="EMBL/GenBank/DDBJ databases">
        <authorList>
            <consortium name="Lawrence Berkeley National Laboratory"/>
            <person name="Haridas S."/>
            <person name="Hensen N."/>
            <person name="Bonometti L."/>
            <person name="Westerberg I."/>
            <person name="Brannstrom I.O."/>
            <person name="Guillou S."/>
            <person name="Cros-Aarteil S."/>
            <person name="Calhoun S."/>
            <person name="Kuo A."/>
            <person name="Mondo S."/>
            <person name="Pangilinan J."/>
            <person name="Riley R."/>
            <person name="LaButti K."/>
            <person name="Andreopoulos B."/>
            <person name="Lipzen A."/>
            <person name="Chen C."/>
            <person name="Yanf M."/>
            <person name="Daum C."/>
            <person name="Ng V."/>
            <person name="Clum A."/>
            <person name="Steindorff A."/>
            <person name="Ohm R."/>
            <person name="Martin F."/>
            <person name="Silar P."/>
            <person name="Natvig D."/>
            <person name="Lalanne C."/>
            <person name="Gautier V."/>
            <person name="Ament-velasquez S.L."/>
            <person name="Kruys A."/>
            <person name="Hutchinson M.I."/>
            <person name="Powell A.J."/>
            <person name="Barry K."/>
            <person name="Miller A.N."/>
            <person name="Grigoriev I.V."/>
            <person name="Debuchy R."/>
            <person name="Gladieux P."/>
            <person name="Thoren M.H."/>
            <person name="Johannesson H."/>
        </authorList>
    </citation>
    <scope>NUCLEOTIDE SEQUENCE</scope>
    <source>
        <strain evidence="13">FGSC 1904</strain>
    </source>
</reference>
<dbReference type="PANTHER" id="PTHR11727:SF7">
    <property type="entry name" value="DIMETHYLADENOSINE TRANSFERASE-RELATED"/>
    <property type="match status" value="1"/>
</dbReference>
<evidence type="ECO:0000256" key="10">
    <source>
        <dbReference type="RuleBase" id="RU362106"/>
    </source>
</evidence>